<name>A0A2I0L5Y6_PUNGR</name>
<keyword evidence="2" id="KW-1185">Reference proteome</keyword>
<dbReference type="AlphaFoldDB" id="A0A2I0L5Y6"/>
<reference evidence="1 2" key="1">
    <citation type="submission" date="2017-11" db="EMBL/GenBank/DDBJ databases">
        <title>De-novo sequencing of pomegranate (Punica granatum L.) genome.</title>
        <authorList>
            <person name="Akparov Z."/>
            <person name="Amiraslanov A."/>
            <person name="Hajiyeva S."/>
            <person name="Abbasov M."/>
            <person name="Kaur K."/>
            <person name="Hamwieh A."/>
            <person name="Solovyev V."/>
            <person name="Salamov A."/>
            <person name="Braich B."/>
            <person name="Kosarev P."/>
            <person name="Mahmoud A."/>
            <person name="Hajiyev E."/>
            <person name="Babayeva S."/>
            <person name="Izzatullayeva V."/>
            <person name="Mammadov A."/>
            <person name="Mammadov A."/>
            <person name="Sharifova S."/>
            <person name="Ojaghi J."/>
            <person name="Eynullazada K."/>
            <person name="Bayramov B."/>
            <person name="Abdulazimova A."/>
            <person name="Shahmuradov I."/>
        </authorList>
    </citation>
    <scope>NUCLEOTIDE SEQUENCE [LARGE SCALE GENOMIC DNA]</scope>
    <source>
        <strain evidence="2">cv. AG2017</strain>
        <tissue evidence="1">Leaf</tissue>
    </source>
</reference>
<dbReference type="Proteomes" id="UP000233551">
    <property type="component" value="Unassembled WGS sequence"/>
</dbReference>
<comment type="caution">
    <text evidence="1">The sequence shown here is derived from an EMBL/GenBank/DDBJ whole genome shotgun (WGS) entry which is preliminary data.</text>
</comment>
<sequence length="131" mass="14267">MGSRSTSCSLAPAHRPVTSTSTCSLDNDFLFGATRREPLLQLHTCHSSSKLAQERPLRALAELLCPDQIVGRWQFDQSERGSFTFGSVFAKASTTLGFGGSGETNLIRTENEIASELQTSVERRERASSGE</sequence>
<dbReference type="EMBL" id="PGOL01000132">
    <property type="protein sequence ID" value="PKI76030.1"/>
    <property type="molecule type" value="Genomic_DNA"/>
</dbReference>
<evidence type="ECO:0000313" key="1">
    <source>
        <dbReference type="EMBL" id="PKI76030.1"/>
    </source>
</evidence>
<accession>A0A2I0L5Y6</accession>
<organism evidence="1 2">
    <name type="scientific">Punica granatum</name>
    <name type="common">Pomegranate</name>
    <dbReference type="NCBI Taxonomy" id="22663"/>
    <lineage>
        <taxon>Eukaryota</taxon>
        <taxon>Viridiplantae</taxon>
        <taxon>Streptophyta</taxon>
        <taxon>Embryophyta</taxon>
        <taxon>Tracheophyta</taxon>
        <taxon>Spermatophyta</taxon>
        <taxon>Magnoliopsida</taxon>
        <taxon>eudicotyledons</taxon>
        <taxon>Gunneridae</taxon>
        <taxon>Pentapetalae</taxon>
        <taxon>rosids</taxon>
        <taxon>malvids</taxon>
        <taxon>Myrtales</taxon>
        <taxon>Lythraceae</taxon>
        <taxon>Punica</taxon>
    </lineage>
</organism>
<evidence type="ECO:0000313" key="2">
    <source>
        <dbReference type="Proteomes" id="UP000233551"/>
    </source>
</evidence>
<protein>
    <submittedName>
        <fullName evidence="1">Uncharacterized protein</fullName>
    </submittedName>
</protein>
<gene>
    <name evidence="1" type="ORF">CRG98_003580</name>
</gene>
<proteinExistence type="predicted"/>